<dbReference type="InterPro" id="IPR016054">
    <property type="entry name" value="LY6_UPA_recep-like"/>
</dbReference>
<accession>A0AA97IX28</accession>
<evidence type="ECO:0000256" key="10">
    <source>
        <dbReference type="ARBA" id="ARBA00023180"/>
    </source>
</evidence>
<keyword evidence="9" id="KW-1015">Disulfide bond</keyword>
<evidence type="ECO:0000259" key="17">
    <source>
        <dbReference type="SMART" id="SM00134"/>
    </source>
</evidence>
<keyword evidence="6" id="KW-0336">GPI-anchor</keyword>
<feature type="signal peptide" evidence="16">
    <location>
        <begin position="1"/>
        <end position="19"/>
    </location>
</feature>
<dbReference type="GO" id="GO:0098552">
    <property type="term" value="C:side of membrane"/>
    <property type="evidence" value="ECO:0007669"/>
    <property type="project" value="UniProtKB-KW"/>
</dbReference>
<dbReference type="Pfam" id="PF25152">
    <property type="entry name" value="CD59"/>
    <property type="match status" value="1"/>
</dbReference>
<evidence type="ECO:0000256" key="14">
    <source>
        <dbReference type="ARBA" id="ARBA00031867"/>
    </source>
</evidence>
<feature type="chain" id="PRO_5041732078" description="CD59 glycoprotein" evidence="16">
    <location>
        <begin position="20"/>
        <end position="118"/>
    </location>
</feature>
<comment type="subcellular location">
    <subcellularLocation>
        <location evidence="1">Membrane</location>
        <topology evidence="1">Lipid-anchor</topology>
        <topology evidence="1">GPI-anchor</topology>
    </subcellularLocation>
    <subcellularLocation>
        <location evidence="2">Secreted</location>
    </subcellularLocation>
</comment>
<dbReference type="PROSITE" id="PS00983">
    <property type="entry name" value="LY6_UPAR"/>
    <property type="match status" value="1"/>
</dbReference>
<dbReference type="CDD" id="cd23554">
    <property type="entry name" value="TFP_LU_ECD_CD59"/>
    <property type="match status" value="1"/>
</dbReference>
<dbReference type="GO" id="GO:0005576">
    <property type="term" value="C:extracellular region"/>
    <property type="evidence" value="ECO:0007669"/>
    <property type="project" value="UniProtKB-SubCell"/>
</dbReference>
<keyword evidence="11" id="KW-0449">Lipoprotein</keyword>
<keyword evidence="10" id="KW-0325">Glycoprotein</keyword>
<dbReference type="Proteomes" id="UP001190640">
    <property type="component" value="Chromosome 2"/>
</dbReference>
<evidence type="ECO:0000256" key="15">
    <source>
        <dbReference type="SAM" id="Phobius"/>
    </source>
</evidence>
<dbReference type="SUPFAM" id="SSF57302">
    <property type="entry name" value="Snake toxin-like"/>
    <property type="match status" value="1"/>
</dbReference>
<gene>
    <name evidence="19" type="primary">CD59</name>
</gene>
<comment type="subunit">
    <text evidence="3">Interacts with T-cell surface antigen CD2.</text>
</comment>
<dbReference type="AlphaFoldDB" id="A0AA97IX28"/>
<dbReference type="PANTHER" id="PTHR10036:SF24">
    <property type="entry name" value="CD59 GLYCOPROTEIN"/>
    <property type="match status" value="1"/>
</dbReference>
<feature type="transmembrane region" description="Helical" evidence="15">
    <location>
        <begin position="97"/>
        <end position="117"/>
    </location>
</feature>
<dbReference type="CTD" id="966"/>
<evidence type="ECO:0000256" key="1">
    <source>
        <dbReference type="ARBA" id="ARBA00004589"/>
    </source>
</evidence>
<dbReference type="GeneID" id="129324158"/>
<evidence type="ECO:0000256" key="6">
    <source>
        <dbReference type="ARBA" id="ARBA00022622"/>
    </source>
</evidence>
<evidence type="ECO:0000256" key="5">
    <source>
        <dbReference type="ARBA" id="ARBA00022525"/>
    </source>
</evidence>
<evidence type="ECO:0000313" key="19">
    <source>
        <dbReference type="RefSeq" id="XP_054827174.1"/>
    </source>
</evidence>
<dbReference type="RefSeq" id="XP_054827174.1">
    <property type="nucleotide sequence ID" value="XM_054971199.1"/>
</dbReference>
<evidence type="ECO:0000256" key="11">
    <source>
        <dbReference type="ARBA" id="ARBA00023288"/>
    </source>
</evidence>
<evidence type="ECO:0000256" key="4">
    <source>
        <dbReference type="ARBA" id="ARBA00015038"/>
    </source>
</evidence>
<evidence type="ECO:0000256" key="13">
    <source>
        <dbReference type="ARBA" id="ARBA00031590"/>
    </source>
</evidence>
<dbReference type="InterPro" id="IPR045860">
    <property type="entry name" value="Snake_toxin-like_sf"/>
</dbReference>
<dbReference type="Gene3D" id="2.10.60.10">
    <property type="entry name" value="CD59"/>
    <property type="match status" value="1"/>
</dbReference>
<evidence type="ECO:0000256" key="12">
    <source>
        <dbReference type="ARBA" id="ARBA00029920"/>
    </source>
</evidence>
<dbReference type="PANTHER" id="PTHR10036">
    <property type="entry name" value="CD59 GLYCOPROTEIN"/>
    <property type="match status" value="1"/>
</dbReference>
<keyword evidence="5" id="KW-0964">Secreted</keyword>
<keyword evidence="15" id="KW-0812">Transmembrane</keyword>
<dbReference type="SMART" id="SM00134">
    <property type="entry name" value="LU"/>
    <property type="match status" value="1"/>
</dbReference>
<dbReference type="InterPro" id="IPR018363">
    <property type="entry name" value="CD59_antigen_CS"/>
</dbReference>
<proteinExistence type="predicted"/>
<evidence type="ECO:0000256" key="7">
    <source>
        <dbReference type="ARBA" id="ARBA00022729"/>
    </source>
</evidence>
<evidence type="ECO:0000256" key="16">
    <source>
        <dbReference type="SAM" id="SignalP"/>
    </source>
</evidence>
<evidence type="ECO:0000256" key="8">
    <source>
        <dbReference type="ARBA" id="ARBA00023136"/>
    </source>
</evidence>
<sequence length="118" mass="13117">MKCLLITVAFVALFYCSESVLQCYECNQGPDPCKTPKNCSSEYDTCLWVKLGEQTNVYSCWKKSTCDVKDIEAHFHIGTFKYKCCNKNLCNSSPTTMAGSIITLGIASVLTASTLLFR</sequence>
<evidence type="ECO:0000256" key="2">
    <source>
        <dbReference type="ARBA" id="ARBA00004613"/>
    </source>
</evidence>
<keyword evidence="8 15" id="KW-0472">Membrane</keyword>
<evidence type="ECO:0000256" key="9">
    <source>
        <dbReference type="ARBA" id="ARBA00023157"/>
    </source>
</evidence>
<evidence type="ECO:0000313" key="18">
    <source>
        <dbReference type="Proteomes" id="UP001190640"/>
    </source>
</evidence>
<protein>
    <recommendedName>
        <fullName evidence="4">CD59 glycoprotein</fullName>
    </recommendedName>
    <alternativeName>
        <fullName evidence="13">MAC-inhibitory protein</fullName>
    </alternativeName>
    <alternativeName>
        <fullName evidence="14">Membrane attack complex inhibition factor</fullName>
    </alternativeName>
    <alternativeName>
        <fullName evidence="12">Protectin</fullName>
    </alternativeName>
</protein>
<name>A0AA97IX28_EUBMA</name>
<dbReference type="KEGG" id="emc:129324158"/>
<reference evidence="19" key="1">
    <citation type="submission" date="2025-08" db="UniProtKB">
        <authorList>
            <consortium name="RefSeq"/>
        </authorList>
    </citation>
    <scope>IDENTIFICATION</scope>
    <source>
        <tissue evidence="19">Blood</tissue>
    </source>
</reference>
<feature type="domain" description="UPAR/Ly6" evidence="17">
    <location>
        <begin position="21"/>
        <end position="105"/>
    </location>
</feature>
<organism evidence="18 19">
    <name type="scientific">Eublepharis macularius</name>
    <name type="common">Leopard gecko</name>
    <name type="synonym">Cyrtodactylus macularius</name>
    <dbReference type="NCBI Taxonomy" id="481883"/>
    <lineage>
        <taxon>Eukaryota</taxon>
        <taxon>Metazoa</taxon>
        <taxon>Chordata</taxon>
        <taxon>Craniata</taxon>
        <taxon>Vertebrata</taxon>
        <taxon>Euteleostomi</taxon>
        <taxon>Lepidosauria</taxon>
        <taxon>Squamata</taxon>
        <taxon>Bifurcata</taxon>
        <taxon>Gekkota</taxon>
        <taxon>Eublepharidae</taxon>
        <taxon>Eublepharinae</taxon>
        <taxon>Eublepharis</taxon>
    </lineage>
</organism>
<keyword evidence="18" id="KW-1185">Reference proteome</keyword>
<keyword evidence="7 16" id="KW-0732">Signal</keyword>
<evidence type="ECO:0000256" key="3">
    <source>
        <dbReference type="ARBA" id="ARBA00011481"/>
    </source>
</evidence>
<keyword evidence="15" id="KW-1133">Transmembrane helix</keyword>
<dbReference type="InterPro" id="IPR056949">
    <property type="entry name" value="CD59"/>
</dbReference>